<dbReference type="Pfam" id="PF06082">
    <property type="entry name" value="YjbH"/>
    <property type="match status" value="1"/>
</dbReference>
<dbReference type="InterPro" id="IPR010425">
    <property type="entry name" value="Caps_synth_GfcC-like_C"/>
</dbReference>
<accession>A0ABT3ZU55</accession>
<comment type="caution">
    <text evidence="2">The sequence shown here is derived from an EMBL/GenBank/DDBJ whole genome shotgun (WGS) entry which is preliminary data.</text>
</comment>
<evidence type="ECO:0000259" key="1">
    <source>
        <dbReference type="Pfam" id="PF06251"/>
    </source>
</evidence>
<organism evidence="2 3">
    <name type="scientific">Robbsia betulipollinis</name>
    <dbReference type="NCBI Taxonomy" id="2981849"/>
    <lineage>
        <taxon>Bacteria</taxon>
        <taxon>Pseudomonadati</taxon>
        <taxon>Pseudomonadota</taxon>
        <taxon>Betaproteobacteria</taxon>
        <taxon>Burkholderiales</taxon>
        <taxon>Burkholderiaceae</taxon>
        <taxon>Robbsia</taxon>
    </lineage>
</organism>
<dbReference type="InterPro" id="IPR010344">
    <property type="entry name" value="YbjH"/>
</dbReference>
<evidence type="ECO:0000313" key="2">
    <source>
        <dbReference type="EMBL" id="MCY0389777.1"/>
    </source>
</evidence>
<dbReference type="Gene3D" id="3.10.560.10">
    <property type="entry name" value="Outer membrane lipoprotein wza domain like"/>
    <property type="match status" value="1"/>
</dbReference>
<protein>
    <submittedName>
        <fullName evidence="2">YjbH domain-containing protein</fullName>
    </submittedName>
</protein>
<sequence length="965" mass="105999">MQNRGARGQGAGYLFSCLLLCGIPVEAWSQVSATVEQSTSLGDWLVSHHVEQASSAAKAPLYSHALMWSRPLDRSLQEASWRSLLTQIRYRPARPAIAPASREGLYQLIASRQPTGRLPVKSGDGAWLQANPSLDPVLAAGDTIHIPVRPETVTVIQEDGRLCRVPYRPEAEAAYYVSACNPGVKADLAWVAQPDGTLDKFRTGAWNRQAQTAVAPGAWIWAPARNSGWPERVSDRIGEFFATQAPSGLETNDSVASAPNVAPPALAAAAPLATRRAQDLAITTNDWGNEGLLQTPSARMGTAGEASISMTNVNPYTRVNVMLHPLDWFEFGFRYTDISNQAYGPASLSGSQSYKDKSIDLKVRLLQESAYVPQFALGMVDIGGTGLFSGEYLVASKRTGGFDWSLGLGWGYVGERGNIGNPLQIFSDKFRTRPSGNGSDEAGGTGKSYFRGPMSVFGGVQYQLSNVPLVFKLEYDGNDYKHEPFDYDAHAKLPINLGVVYRFNKNLDFSAGFERGNRAMLGVTLHGDLSRLGTQKVSDPARLPLAVPRPAPDAPSPDWSKTVADLKAQTHWTVLDIGRHGHILTVSFDSPDAFYRKDLLDRIATVLHRDAPADIDTFRVVTVVQGQTMRAYTILRTPWVASKTQAIPVTDRQTTVIAGAPPSRAQLEAEPKLYDKPFERFFYSIGPGYSQTLGGPNGFVLYAVSATANMALRLRQDTWIAGELSYRLLDNYSHFTYTADSNLPRVRTYLREYMTTSRFTIPYLQATHVGKLGTDQYYSVYGGLLEPMFSGVGAEWLYRPSNSPLAVGVDVNQVWQRAFNEDFDLRNYRTFTGHLTVYWDTGWNNVLVKLSGGQYLAKDRGATLDVSRQFQNGVSIGAYATKTNVSSATFGEGSFDKGIYVQIPFDAIMGRSIGGLANLAWQPLTRDGGAKLQRQFPLYDLTDDRSPKSLWYQPGADANVDADKR</sequence>
<dbReference type="Proteomes" id="UP001082899">
    <property type="component" value="Unassembled WGS sequence"/>
</dbReference>
<dbReference type="Pfam" id="PF06251">
    <property type="entry name" value="Caps_syn_GfcC_C"/>
    <property type="match status" value="1"/>
</dbReference>
<dbReference type="EMBL" id="JAPMXC010000012">
    <property type="protein sequence ID" value="MCY0389777.1"/>
    <property type="molecule type" value="Genomic_DNA"/>
</dbReference>
<feature type="domain" description="Capsule biosynthesis GfcC-like C-terminal" evidence="1">
    <location>
        <begin position="165"/>
        <end position="235"/>
    </location>
</feature>
<dbReference type="RefSeq" id="WP_267849705.1">
    <property type="nucleotide sequence ID" value="NZ_JAPMXC010000012.1"/>
</dbReference>
<gene>
    <name evidence="2" type="ORF">OVY01_21785</name>
</gene>
<keyword evidence="3" id="KW-1185">Reference proteome</keyword>
<evidence type="ECO:0000313" key="3">
    <source>
        <dbReference type="Proteomes" id="UP001082899"/>
    </source>
</evidence>
<proteinExistence type="predicted"/>
<name>A0ABT3ZU55_9BURK</name>
<reference evidence="2" key="1">
    <citation type="submission" date="2022-11" db="EMBL/GenBank/DDBJ databases">
        <title>Robbsia betulipollinis sp. nov., isolated from pollen of birch (Betula pendula).</title>
        <authorList>
            <person name="Shi H."/>
            <person name="Ambika Manirajan B."/>
            <person name="Ratering S."/>
            <person name="Geissler-Plaum R."/>
            <person name="Schnell S."/>
        </authorList>
    </citation>
    <scope>NUCLEOTIDE SEQUENCE</scope>
    <source>
        <strain evidence="2">Bb-Pol-6</strain>
    </source>
</reference>